<evidence type="ECO:0000259" key="2">
    <source>
        <dbReference type="PROSITE" id="PS50240"/>
    </source>
</evidence>
<dbReference type="Pfam" id="PF00089">
    <property type="entry name" value="Trypsin"/>
    <property type="match status" value="2"/>
</dbReference>
<keyword evidence="4" id="KW-1185">Reference proteome</keyword>
<comment type="caution">
    <text evidence="3">The sequence shown here is derived from an EMBL/GenBank/DDBJ whole genome shotgun (WGS) entry which is preliminary data.</text>
</comment>
<dbReference type="PROSITE" id="PS50240">
    <property type="entry name" value="TRYPSIN_DOM"/>
    <property type="match status" value="1"/>
</dbReference>
<dbReference type="GO" id="GO:0004252">
    <property type="term" value="F:serine-type endopeptidase activity"/>
    <property type="evidence" value="ECO:0007669"/>
    <property type="project" value="InterPro"/>
</dbReference>
<dbReference type="InterPro" id="IPR043504">
    <property type="entry name" value="Peptidase_S1_PA_chymotrypsin"/>
</dbReference>
<evidence type="ECO:0000313" key="3">
    <source>
        <dbReference type="EMBL" id="CAG6022036.1"/>
    </source>
</evidence>
<dbReference type="AlphaFoldDB" id="A0A8S4C0H7"/>
<feature type="domain" description="Peptidase S1" evidence="2">
    <location>
        <begin position="1"/>
        <end position="167"/>
    </location>
</feature>
<dbReference type="GO" id="GO:0006508">
    <property type="term" value="P:proteolysis"/>
    <property type="evidence" value="ECO:0007669"/>
    <property type="project" value="InterPro"/>
</dbReference>
<dbReference type="Gene3D" id="2.40.10.10">
    <property type="entry name" value="Trypsin-like serine proteases"/>
    <property type="match status" value="1"/>
</dbReference>
<gene>
    <name evidence="3" type="ORF">MMEN_LOCUS22228</name>
</gene>
<dbReference type="InterPro" id="IPR009003">
    <property type="entry name" value="Peptidase_S1_PA"/>
</dbReference>
<organism evidence="3 4">
    <name type="scientific">Menidia menidia</name>
    <name type="common">Atlantic silverside</name>
    <dbReference type="NCBI Taxonomy" id="238744"/>
    <lineage>
        <taxon>Eukaryota</taxon>
        <taxon>Metazoa</taxon>
        <taxon>Chordata</taxon>
        <taxon>Craniata</taxon>
        <taxon>Vertebrata</taxon>
        <taxon>Euteleostomi</taxon>
        <taxon>Actinopterygii</taxon>
        <taxon>Neopterygii</taxon>
        <taxon>Teleostei</taxon>
        <taxon>Neoteleostei</taxon>
        <taxon>Acanthomorphata</taxon>
        <taxon>Ovalentaria</taxon>
        <taxon>Atherinomorphae</taxon>
        <taxon>Atheriniformes</taxon>
        <taxon>Atherinopsidae</taxon>
        <taxon>Menidiinae</taxon>
        <taxon>Menidia</taxon>
    </lineage>
</organism>
<accession>A0A8S4C0H7</accession>
<dbReference type="OrthoDB" id="6380398at2759"/>
<protein>
    <submittedName>
        <fullName evidence="3">(Atlantic silverside) hypothetical protein</fullName>
    </submittedName>
</protein>
<proteinExistence type="predicted"/>
<dbReference type="SMART" id="SM00020">
    <property type="entry name" value="Tryp_SPc"/>
    <property type="match status" value="1"/>
</dbReference>
<sequence>MPARSSSQPQHWQALLGLHVQGLTSEWTLSRGLRRVLAHPQYDARSYDYDLALLQLDRPLLLGQHVWPICLPSPTYQLPPGHQAWITGWGATREGGVGASVLQKAMVRLVNQTVCDRLLNDDLTDRMLGRAFLAGVVSWGEGCGLRNKPGVYTRVPALRGWIKEQSGV</sequence>
<dbReference type="SUPFAM" id="SSF50494">
    <property type="entry name" value="Trypsin-like serine proteases"/>
    <property type="match status" value="1"/>
</dbReference>
<dbReference type="CDD" id="cd00190">
    <property type="entry name" value="Tryp_SPc"/>
    <property type="match status" value="1"/>
</dbReference>
<dbReference type="Proteomes" id="UP000677803">
    <property type="component" value="Unassembled WGS sequence"/>
</dbReference>
<dbReference type="PANTHER" id="PTHR24253:SF54">
    <property type="entry name" value="SUPPRESSOR OF TUMORIGENICITY 14 PROTEIN HOMOLOG"/>
    <property type="match status" value="1"/>
</dbReference>
<dbReference type="PANTHER" id="PTHR24253">
    <property type="entry name" value="TRANSMEMBRANE PROTEASE SERINE"/>
    <property type="match status" value="1"/>
</dbReference>
<reference evidence="3" key="1">
    <citation type="submission" date="2021-05" db="EMBL/GenBank/DDBJ databases">
        <authorList>
            <person name="Tigano A."/>
        </authorList>
    </citation>
    <scope>NUCLEOTIDE SEQUENCE</scope>
</reference>
<evidence type="ECO:0000313" key="4">
    <source>
        <dbReference type="Proteomes" id="UP000677803"/>
    </source>
</evidence>
<keyword evidence="1" id="KW-1015">Disulfide bond</keyword>
<dbReference type="InterPro" id="IPR001254">
    <property type="entry name" value="Trypsin_dom"/>
</dbReference>
<name>A0A8S4C0H7_9TELE</name>
<evidence type="ECO:0000256" key="1">
    <source>
        <dbReference type="ARBA" id="ARBA00023157"/>
    </source>
</evidence>
<dbReference type="EMBL" id="CAJRST010041222">
    <property type="protein sequence ID" value="CAG6022036.1"/>
    <property type="molecule type" value="Genomic_DNA"/>
</dbReference>